<accession>S5Z8Q2</accession>
<organism evidence="2 3">
    <name type="scientific">Thermofilum adornatum</name>
    <dbReference type="NCBI Taxonomy" id="1365176"/>
    <lineage>
        <taxon>Archaea</taxon>
        <taxon>Thermoproteota</taxon>
        <taxon>Thermoprotei</taxon>
        <taxon>Thermofilales</taxon>
        <taxon>Thermofilaceae</taxon>
        <taxon>Thermofilum</taxon>
    </lineage>
</organism>
<dbReference type="Gene3D" id="1.10.3210.50">
    <property type="match status" value="1"/>
</dbReference>
<protein>
    <recommendedName>
        <fullName evidence="1">HD domain-containing protein</fullName>
    </recommendedName>
</protein>
<dbReference type="eggNOG" id="arCOG01860">
    <property type="taxonomic scope" value="Archaea"/>
</dbReference>
<dbReference type="InterPro" id="IPR006674">
    <property type="entry name" value="HD_domain"/>
</dbReference>
<evidence type="ECO:0000313" key="3">
    <source>
        <dbReference type="Proteomes" id="UP000015543"/>
    </source>
</evidence>
<proteinExistence type="predicted"/>
<dbReference type="PANTHER" id="PTHR33594">
    <property type="entry name" value="SUPERFAMILY HYDROLASE, PUTATIVE (AFU_ORTHOLOGUE AFUA_1G03035)-RELATED"/>
    <property type="match status" value="1"/>
</dbReference>
<dbReference type="GeneID" id="16574046"/>
<dbReference type="SUPFAM" id="SSF109604">
    <property type="entry name" value="HD-domain/PDEase-like"/>
    <property type="match status" value="1"/>
</dbReference>
<dbReference type="NCBIfam" id="TIGR00277">
    <property type="entry name" value="HDIG"/>
    <property type="match status" value="1"/>
</dbReference>
<sequence>MNSAYSELRRDASRDVMLKKILDEAMKHYRSSHHDFSHVERVYNLAMRIARELPGSVDLEVLKIATILHDVARHLEDEGHIEDHAYEGAKIAREILEKLNFPKEKIDEVAYCISVHRFRKGEKPRTIEAQILQDADRLDAIGAIGIARAFARGGWMNTPFWDPEKPPKPEYDGYSETVINHFYEKLLKIKDTLNTEPAKKIAEERHRYMLEFIDRFLKEWQGLL</sequence>
<dbReference type="EMBL" id="CP006646">
    <property type="protein sequence ID" value="AGT35740.1"/>
    <property type="molecule type" value="Genomic_DNA"/>
</dbReference>
<dbReference type="AlphaFoldDB" id="S5Z8Q2"/>
<reference evidence="2 3" key="1">
    <citation type="journal article" date="2013" name="Genome Announc.">
        <title>Complete Genomic Sequence of 'Thermofilum adornatus' Strain 1910bT, a Hyperthermophilic Anaerobic Organotrophic Crenarchaeon.</title>
        <authorList>
            <person name="Dominova I.N."/>
            <person name="Kublanov I.V."/>
            <person name="Podosokorskaya O.A."/>
            <person name="Derbikova K.S."/>
            <person name="Patrushev M.V."/>
            <person name="Toshchakov S.V."/>
        </authorList>
    </citation>
    <scope>NUCLEOTIDE SEQUENCE [LARGE SCALE GENOMIC DNA]</scope>
    <source>
        <strain evidence="3">1910b</strain>
    </source>
</reference>
<dbReference type="CDD" id="cd00077">
    <property type="entry name" value="HDc"/>
    <property type="match status" value="1"/>
</dbReference>
<evidence type="ECO:0000313" key="2">
    <source>
        <dbReference type="EMBL" id="AGT35740.1"/>
    </source>
</evidence>
<dbReference type="InterPro" id="IPR003607">
    <property type="entry name" value="HD/PDEase_dom"/>
</dbReference>
<dbReference type="PROSITE" id="PS51831">
    <property type="entry name" value="HD"/>
    <property type="match status" value="1"/>
</dbReference>
<dbReference type="Pfam" id="PF01966">
    <property type="entry name" value="HD"/>
    <property type="match status" value="1"/>
</dbReference>
<dbReference type="KEGG" id="thb:N186_07010"/>
<dbReference type="Proteomes" id="UP000015543">
    <property type="component" value="Chromosome"/>
</dbReference>
<dbReference type="SMART" id="SM00471">
    <property type="entry name" value="HDc"/>
    <property type="match status" value="1"/>
</dbReference>
<keyword evidence="3" id="KW-1185">Reference proteome</keyword>
<dbReference type="PATRIC" id="fig|1365176.7.peg.1383"/>
<name>S5Z8Q2_9CREN</name>
<evidence type="ECO:0000259" key="1">
    <source>
        <dbReference type="PROSITE" id="PS51831"/>
    </source>
</evidence>
<feature type="domain" description="HD" evidence="1">
    <location>
        <begin position="35"/>
        <end position="141"/>
    </location>
</feature>
<dbReference type="PANTHER" id="PTHR33594:SF1">
    <property type="entry name" value="HD_PDEASE DOMAIN-CONTAINING PROTEIN"/>
    <property type="match status" value="1"/>
</dbReference>
<dbReference type="InterPro" id="IPR006675">
    <property type="entry name" value="HDIG_dom"/>
</dbReference>
<dbReference type="RefSeq" id="WP_020963047.1">
    <property type="nucleotide sequence ID" value="NC_022093.1"/>
</dbReference>
<gene>
    <name evidence="2" type="ORF">N186_07010</name>
</gene>
<dbReference type="HOGENOM" id="CLU_036524_3_1_2"/>